<evidence type="ECO:0000256" key="3">
    <source>
        <dbReference type="PIRSR" id="PIRSR001220-2"/>
    </source>
</evidence>
<dbReference type="SUPFAM" id="SSF55205">
    <property type="entry name" value="EPT/RTPC-like"/>
    <property type="match status" value="2"/>
</dbReference>
<dbReference type="InterPro" id="IPR006034">
    <property type="entry name" value="Asparaginase/glutaminase-like"/>
</dbReference>
<gene>
    <name evidence="5" type="ORF">Ciccas_008945</name>
</gene>
<evidence type="ECO:0000259" key="4">
    <source>
        <dbReference type="Pfam" id="PF01137"/>
    </source>
</evidence>
<dbReference type="Proteomes" id="UP001626550">
    <property type="component" value="Unassembled WGS sequence"/>
</dbReference>
<organism evidence="5 6">
    <name type="scientific">Cichlidogyrus casuarinus</name>
    <dbReference type="NCBI Taxonomy" id="1844966"/>
    <lineage>
        <taxon>Eukaryota</taxon>
        <taxon>Metazoa</taxon>
        <taxon>Spiralia</taxon>
        <taxon>Lophotrochozoa</taxon>
        <taxon>Platyhelminthes</taxon>
        <taxon>Monogenea</taxon>
        <taxon>Monopisthocotylea</taxon>
        <taxon>Dactylogyridea</taxon>
        <taxon>Ancyrocephalidae</taxon>
        <taxon>Cichlidogyrus</taxon>
    </lineage>
</organism>
<dbReference type="InterPro" id="IPR000228">
    <property type="entry name" value="RNA3'_term_phos_cyc"/>
</dbReference>
<dbReference type="InterPro" id="IPR037152">
    <property type="entry name" value="L-asparaginase_N_sf"/>
</dbReference>
<dbReference type="InterPro" id="IPR013792">
    <property type="entry name" value="RNA3'P_cycl/enolpyr_Trfase_a/b"/>
</dbReference>
<dbReference type="PANTHER" id="PTHR11096">
    <property type="entry name" value="RNA 3' TERMINAL PHOSPHATE CYCLASE"/>
    <property type="match status" value="1"/>
</dbReference>
<accession>A0ABD2PZ35</accession>
<dbReference type="Gene3D" id="3.40.50.1170">
    <property type="entry name" value="L-asparaginase, N-terminal domain"/>
    <property type="match status" value="1"/>
</dbReference>
<evidence type="ECO:0000256" key="1">
    <source>
        <dbReference type="ARBA" id="ARBA00021428"/>
    </source>
</evidence>
<proteinExistence type="predicted"/>
<dbReference type="EMBL" id="JBJKFK010001691">
    <property type="protein sequence ID" value="KAL3312460.1"/>
    <property type="molecule type" value="Genomic_DNA"/>
</dbReference>
<feature type="active site" description="O-isoaspartyl threonine intermediate" evidence="2">
    <location>
        <position position="283"/>
    </location>
</feature>
<dbReference type="AlphaFoldDB" id="A0ABD2PZ35"/>
<protein>
    <recommendedName>
        <fullName evidence="1">RNA 3'-terminal phosphate cyclase</fullName>
    </recommendedName>
</protein>
<feature type="binding site" evidence="3">
    <location>
        <begin position="360"/>
        <end position="361"/>
    </location>
    <ligand>
        <name>substrate</name>
    </ligand>
</feature>
<feature type="non-terminal residue" evidence="5">
    <location>
        <position position="1"/>
    </location>
</feature>
<dbReference type="PANTHER" id="PTHR11096:SF0">
    <property type="entry name" value="RNA 3'-TERMINAL PHOSPHATE CYCLASE"/>
    <property type="match status" value="1"/>
</dbReference>
<dbReference type="PIRSF" id="PIRSF001220">
    <property type="entry name" value="L-ASNase_gatD"/>
    <property type="match status" value="1"/>
</dbReference>
<feature type="domain" description="RNA 3'-terminal phosphate cyclase" evidence="4">
    <location>
        <begin position="29"/>
        <end position="277"/>
    </location>
</feature>
<comment type="caution">
    <text evidence="5">The sequence shown here is derived from an EMBL/GenBank/DDBJ whole genome shotgun (WGS) entry which is preliminary data.</text>
</comment>
<dbReference type="PROSITE" id="PS01287">
    <property type="entry name" value="RTC"/>
    <property type="match status" value="1"/>
</dbReference>
<dbReference type="PIRSF" id="PIRSF500176">
    <property type="entry name" value="L_ASNase"/>
    <property type="match status" value="1"/>
</dbReference>
<evidence type="ECO:0000313" key="5">
    <source>
        <dbReference type="EMBL" id="KAL3312460.1"/>
    </source>
</evidence>
<dbReference type="Pfam" id="PF01137">
    <property type="entry name" value="RTC"/>
    <property type="match status" value="1"/>
</dbReference>
<sequence length="457" mass="51239">NSYFKAYAMQHFGKELTINILEQFDLLVSTDCGTAGSICLITQAVMPILFFGSHDSHLHLKGGTDAKFAPPVDFFTNILQPYYQKFGANFTLEIIRRGFFPQGGGEVRFNITRLTKPLVPVQLTDFGKLTKVAALVLVAGRVPRSAGQELLASLQRISASVFPGIQTDFSIQYPQNCVGNIKSFLLWIETDTGLFLATSHICNRDDPPVNRLVTEHFEKLRQYSNLKACVDEHIQDQIIILMALASGKSRVKCSPLTLHTKSAIYVAETILGERIKIVQMGGTIDKCYPKSIKGYNFEIADSYASRVMGTFLWSGQANNFEFVTICRKDSLDVQLDDRMELLRVLEADNCPSKVLVTHGTDTLIETARFLHDRLHGNRVKARVVLTGNFSPKSPPDRLELTSPQTIYEHLFQMIRRASPSILVEGERRGETKGFTSPPTDTRILGLAWRIKTPFDWS</sequence>
<evidence type="ECO:0000313" key="6">
    <source>
        <dbReference type="Proteomes" id="UP001626550"/>
    </source>
</evidence>
<feature type="binding site" evidence="3">
    <location>
        <position position="330"/>
    </location>
    <ligand>
        <name>substrate</name>
    </ligand>
</feature>
<dbReference type="InterPro" id="IPR020719">
    <property type="entry name" value="RNA3'_term_phos_cycl-like_CS"/>
</dbReference>
<evidence type="ECO:0000256" key="2">
    <source>
        <dbReference type="PIRSR" id="PIRSR001220-1"/>
    </source>
</evidence>
<dbReference type="SUPFAM" id="SSF53774">
    <property type="entry name" value="Glutaminase/Asparaginase"/>
    <property type="match status" value="1"/>
</dbReference>
<dbReference type="PRINTS" id="PR00139">
    <property type="entry name" value="ASNGLNASE"/>
</dbReference>
<dbReference type="InterPro" id="IPR037136">
    <property type="entry name" value="RNA3'_phos_cyclase_dom_sf"/>
</dbReference>
<name>A0ABD2PZ35_9PLAT</name>
<reference evidence="5 6" key="1">
    <citation type="submission" date="2024-11" db="EMBL/GenBank/DDBJ databases">
        <title>Adaptive evolution of stress response genes in parasites aligns with host niche diversity.</title>
        <authorList>
            <person name="Hahn C."/>
            <person name="Resl P."/>
        </authorList>
    </citation>
    <scope>NUCLEOTIDE SEQUENCE [LARGE SCALE GENOMIC DNA]</scope>
    <source>
        <strain evidence="5">EGGRZ-B1_66</strain>
        <tissue evidence="5">Body</tissue>
    </source>
</reference>
<dbReference type="InterPro" id="IPR023797">
    <property type="entry name" value="RNA3'_phos_cyclase_dom"/>
</dbReference>
<dbReference type="InterPro" id="IPR036152">
    <property type="entry name" value="Asp/glu_Ase-like_sf"/>
</dbReference>
<keyword evidence="6" id="KW-1185">Reference proteome</keyword>
<dbReference type="Gene3D" id="3.65.10.20">
    <property type="entry name" value="RNA 3'-terminal phosphate cyclase domain"/>
    <property type="match status" value="1"/>
</dbReference>